<protein>
    <submittedName>
        <fullName evidence="1">Uncharacterized protein</fullName>
    </submittedName>
</protein>
<dbReference type="Proteomes" id="UP001162992">
    <property type="component" value="Chromosome 9"/>
</dbReference>
<evidence type="ECO:0000313" key="2">
    <source>
        <dbReference type="Proteomes" id="UP001162992"/>
    </source>
</evidence>
<organism evidence="1 2">
    <name type="scientific">Diphasiastrum complanatum</name>
    <name type="common">Issler's clubmoss</name>
    <name type="synonym">Lycopodium complanatum</name>
    <dbReference type="NCBI Taxonomy" id="34168"/>
    <lineage>
        <taxon>Eukaryota</taxon>
        <taxon>Viridiplantae</taxon>
        <taxon>Streptophyta</taxon>
        <taxon>Embryophyta</taxon>
        <taxon>Tracheophyta</taxon>
        <taxon>Lycopodiopsida</taxon>
        <taxon>Lycopodiales</taxon>
        <taxon>Lycopodiaceae</taxon>
        <taxon>Lycopodioideae</taxon>
        <taxon>Diphasiastrum</taxon>
    </lineage>
</organism>
<keyword evidence="2" id="KW-1185">Reference proteome</keyword>
<sequence>MQVSPLTRRRNQGRLSPSWSLTGMDYGVPRPRPHVVAKVVIAATLTALCMFILRQSSALDGHDLFSKREEGVMHVLVTGGAGFIGSHAALRLLHDGHRVTIVDNLSRGNIGAVQVLQQLYSEPGQLQFVHADLGDNRAVHKVFAKNAIDAVMHFAAVAYVGESMAEPLRYYDNITSNTLTLLKAMVHHQVKTLIYSSTCATYGEPAQMPIREDTPQVPINPYGKSKKMAEDIIRDYVRTSNMAAMILRYFNVIGSDPEGRLGEAPRPELRQHGRISGACFDAALGVIPGLQVKGTDYDTKDGTCIRDYIHVTDLVDAHIKALEHGVPGEVGIYNVGTGKGVSVKEFVEACKTATGVNVSVTYLDRRPGDYAEVFSDPSKILRELNWTAKYIDLKESLSTAWRWRKANPNGYRSLISAI</sequence>
<proteinExistence type="predicted"/>
<evidence type="ECO:0000313" key="1">
    <source>
        <dbReference type="EMBL" id="KAJ7544143.1"/>
    </source>
</evidence>
<accession>A0ACC2CQ63</accession>
<comment type="caution">
    <text evidence="1">The sequence shown here is derived from an EMBL/GenBank/DDBJ whole genome shotgun (WGS) entry which is preliminary data.</text>
</comment>
<dbReference type="EMBL" id="CM055100">
    <property type="protein sequence ID" value="KAJ7544143.1"/>
    <property type="molecule type" value="Genomic_DNA"/>
</dbReference>
<gene>
    <name evidence="1" type="ORF">O6H91_09G065700</name>
</gene>
<name>A0ACC2CQ63_DIPCM</name>
<reference evidence="2" key="1">
    <citation type="journal article" date="2024" name="Proc. Natl. Acad. Sci. U.S.A.">
        <title>Extraordinary preservation of gene collinearity over three hundred million years revealed in homosporous lycophytes.</title>
        <authorList>
            <person name="Li C."/>
            <person name="Wickell D."/>
            <person name="Kuo L.Y."/>
            <person name="Chen X."/>
            <person name="Nie B."/>
            <person name="Liao X."/>
            <person name="Peng D."/>
            <person name="Ji J."/>
            <person name="Jenkins J."/>
            <person name="Williams M."/>
            <person name="Shu S."/>
            <person name="Plott C."/>
            <person name="Barry K."/>
            <person name="Rajasekar S."/>
            <person name="Grimwood J."/>
            <person name="Han X."/>
            <person name="Sun S."/>
            <person name="Hou Z."/>
            <person name="He W."/>
            <person name="Dai G."/>
            <person name="Sun C."/>
            <person name="Schmutz J."/>
            <person name="Leebens-Mack J.H."/>
            <person name="Li F.W."/>
            <person name="Wang L."/>
        </authorList>
    </citation>
    <scope>NUCLEOTIDE SEQUENCE [LARGE SCALE GENOMIC DNA]</scope>
    <source>
        <strain evidence="2">cv. PW_Plant_1</strain>
    </source>
</reference>